<evidence type="ECO:0000313" key="7">
    <source>
        <dbReference type="EMBL" id="QAY71718.1"/>
    </source>
</evidence>
<keyword evidence="4 5" id="KW-0472">Membrane</keyword>
<evidence type="ECO:0000256" key="1">
    <source>
        <dbReference type="ARBA" id="ARBA00004141"/>
    </source>
</evidence>
<feature type="transmembrane region" description="Helical" evidence="5">
    <location>
        <begin position="21"/>
        <end position="43"/>
    </location>
</feature>
<dbReference type="EMBL" id="CP035493">
    <property type="protein sequence ID" value="QAY71718.1"/>
    <property type="molecule type" value="Genomic_DNA"/>
</dbReference>
<protein>
    <recommendedName>
        <fullName evidence="6">Integral membrane bound transporter domain-containing protein</fullName>
    </recommendedName>
</protein>
<dbReference type="OrthoDB" id="5198202at2"/>
<evidence type="ECO:0000256" key="4">
    <source>
        <dbReference type="ARBA" id="ARBA00023136"/>
    </source>
</evidence>
<evidence type="ECO:0000313" key="8">
    <source>
        <dbReference type="Proteomes" id="UP000292118"/>
    </source>
</evidence>
<keyword evidence="3 5" id="KW-1133">Transmembrane helix</keyword>
<sequence length="362" mass="38254">MARRVVRRVVLRARARQGYSRVRASFWPLLQAAAAAGAAYLLAGWVFGHAQPFFASIAAWACLGFSFDRDLRKIAEVAFGVTVGLAVGDLVVRLIGSGWWQLSTVLVVAAVVARFVDRGAVLAAQAGTQAIVIVGLPSLTGGPFGRAADAMVGGAVALAFALLTPTDPRRRLRTLGTVATTALATVVEQAATAARGADEDGLEAALVRARAADPALHEFLDRVHSASEQARVTVNRVHREELRRLENQAVLVERAMRSVRVLVRRAPYGLQHASATERGVLADLLDRYAAGVRQLASAIETGQDAVAARGTLTEVARDADPHEAAADWGIQSLVLLLRSPVVDVLEAAGAAPDAARAALHEL</sequence>
<organism evidence="7 8">
    <name type="scientific">Xylanimonas protaetiae</name>
    <dbReference type="NCBI Taxonomy" id="2509457"/>
    <lineage>
        <taxon>Bacteria</taxon>
        <taxon>Bacillati</taxon>
        <taxon>Actinomycetota</taxon>
        <taxon>Actinomycetes</taxon>
        <taxon>Micrococcales</taxon>
        <taxon>Promicromonosporaceae</taxon>
        <taxon>Xylanimonas</taxon>
    </lineage>
</organism>
<dbReference type="Pfam" id="PF13515">
    <property type="entry name" value="FUSC_2"/>
    <property type="match status" value="1"/>
</dbReference>
<gene>
    <name evidence="7" type="ORF">ET471_03520</name>
</gene>
<evidence type="ECO:0000256" key="3">
    <source>
        <dbReference type="ARBA" id="ARBA00022989"/>
    </source>
</evidence>
<dbReference type="Proteomes" id="UP000292118">
    <property type="component" value="Chromosome"/>
</dbReference>
<feature type="domain" description="Integral membrane bound transporter" evidence="6">
    <location>
        <begin position="41"/>
        <end position="159"/>
    </location>
</feature>
<dbReference type="AlphaFoldDB" id="A0A4P6FM71"/>
<evidence type="ECO:0000256" key="2">
    <source>
        <dbReference type="ARBA" id="ARBA00022692"/>
    </source>
</evidence>
<dbReference type="GO" id="GO:0016020">
    <property type="term" value="C:membrane"/>
    <property type="evidence" value="ECO:0007669"/>
    <property type="project" value="UniProtKB-SubCell"/>
</dbReference>
<reference evidence="7 8" key="1">
    <citation type="submission" date="2019-01" db="EMBL/GenBank/DDBJ databases">
        <title>Genome sequencing of strain FW10M-9.</title>
        <authorList>
            <person name="Heo J."/>
            <person name="Kim S.-J."/>
            <person name="Kim J.-S."/>
            <person name="Hong S.-B."/>
            <person name="Kwon S.-W."/>
        </authorList>
    </citation>
    <scope>NUCLEOTIDE SEQUENCE [LARGE SCALE GENOMIC DNA]</scope>
    <source>
        <strain evidence="7 8">FW10M-9</strain>
    </source>
</reference>
<evidence type="ECO:0000256" key="5">
    <source>
        <dbReference type="SAM" id="Phobius"/>
    </source>
</evidence>
<accession>A0A4P6FM71</accession>
<dbReference type="InterPro" id="IPR049453">
    <property type="entry name" value="Memb_transporter_dom"/>
</dbReference>
<feature type="transmembrane region" description="Helical" evidence="5">
    <location>
        <begin position="144"/>
        <end position="163"/>
    </location>
</feature>
<keyword evidence="8" id="KW-1185">Reference proteome</keyword>
<comment type="subcellular location">
    <subcellularLocation>
        <location evidence="1">Membrane</location>
        <topology evidence="1">Multi-pass membrane protein</topology>
    </subcellularLocation>
</comment>
<proteinExistence type="predicted"/>
<feature type="transmembrane region" description="Helical" evidence="5">
    <location>
        <begin position="49"/>
        <end position="67"/>
    </location>
</feature>
<name>A0A4P6FM71_9MICO</name>
<dbReference type="KEGG" id="xya:ET471_03520"/>
<evidence type="ECO:0000259" key="6">
    <source>
        <dbReference type="Pfam" id="PF13515"/>
    </source>
</evidence>
<keyword evidence="2 5" id="KW-0812">Transmembrane</keyword>
<feature type="transmembrane region" description="Helical" evidence="5">
    <location>
        <begin position="74"/>
        <end position="92"/>
    </location>
</feature>